<evidence type="ECO:0000256" key="3">
    <source>
        <dbReference type="ARBA" id="ARBA00023242"/>
    </source>
</evidence>
<keyword evidence="3" id="KW-0539">Nucleus</keyword>
<keyword evidence="2" id="KW-0804">Transcription</keyword>
<dbReference type="EMBL" id="JBGBPQ010000002">
    <property type="protein sequence ID" value="KAL1527695.1"/>
    <property type="molecule type" value="Genomic_DNA"/>
</dbReference>
<evidence type="ECO:0000256" key="1">
    <source>
        <dbReference type="ARBA" id="ARBA00023015"/>
    </source>
</evidence>
<organism evidence="6 7">
    <name type="scientific">Prymnesium parvum</name>
    <name type="common">Toxic golden alga</name>
    <dbReference type="NCBI Taxonomy" id="97485"/>
    <lineage>
        <taxon>Eukaryota</taxon>
        <taxon>Haptista</taxon>
        <taxon>Haptophyta</taxon>
        <taxon>Prymnesiophyceae</taxon>
        <taxon>Prymnesiales</taxon>
        <taxon>Prymnesiaceae</taxon>
        <taxon>Prymnesium</taxon>
    </lineage>
</organism>
<comment type="caution">
    <text evidence="6">The sequence shown here is derived from an EMBL/GenBank/DDBJ whole genome shotgun (WGS) entry which is preliminary data.</text>
</comment>
<dbReference type="PANTHER" id="PTHR31499:SF23">
    <property type="entry name" value="MYB FAMILY TRANSCRIPTION FACTOR PHL11"/>
    <property type="match status" value="1"/>
</dbReference>
<feature type="domain" description="HTH myb-type" evidence="5">
    <location>
        <begin position="188"/>
        <end position="247"/>
    </location>
</feature>
<dbReference type="GO" id="GO:0003700">
    <property type="term" value="F:DNA-binding transcription factor activity"/>
    <property type="evidence" value="ECO:0007669"/>
    <property type="project" value="InterPro"/>
</dbReference>
<dbReference type="Gene3D" id="1.10.10.60">
    <property type="entry name" value="Homeodomain-like"/>
    <property type="match status" value="1"/>
</dbReference>
<dbReference type="InterPro" id="IPR017930">
    <property type="entry name" value="Myb_dom"/>
</dbReference>
<evidence type="ECO:0000313" key="6">
    <source>
        <dbReference type="EMBL" id="KAL1527695.1"/>
    </source>
</evidence>
<accession>A0AB34K4M5</accession>
<dbReference type="PROSITE" id="PS51294">
    <property type="entry name" value="HTH_MYB"/>
    <property type="match status" value="1"/>
</dbReference>
<dbReference type="SUPFAM" id="SSF46689">
    <property type="entry name" value="Homeodomain-like"/>
    <property type="match status" value="1"/>
</dbReference>
<dbReference type="InterPro" id="IPR009057">
    <property type="entry name" value="Homeodomain-like_sf"/>
</dbReference>
<dbReference type="NCBIfam" id="TIGR01557">
    <property type="entry name" value="myb_SHAQKYF"/>
    <property type="match status" value="1"/>
</dbReference>
<keyword evidence="1" id="KW-0805">Transcription regulation</keyword>
<evidence type="ECO:0000256" key="2">
    <source>
        <dbReference type="ARBA" id="ARBA00023163"/>
    </source>
</evidence>
<dbReference type="InterPro" id="IPR006447">
    <property type="entry name" value="Myb_dom_plants"/>
</dbReference>
<dbReference type="AlphaFoldDB" id="A0AB34K4M5"/>
<evidence type="ECO:0000256" key="4">
    <source>
        <dbReference type="SAM" id="MobiDB-lite"/>
    </source>
</evidence>
<dbReference type="GO" id="GO:0003677">
    <property type="term" value="F:DNA binding"/>
    <property type="evidence" value="ECO:0007669"/>
    <property type="project" value="InterPro"/>
</dbReference>
<sequence length="472" mass="49665">MGEAARGLRSNYSCGSLAAAEQLEALMRHATSDPSAAGPVASEQDVGLLGALQNQMCGGSMGHNGMLPPHSMDLGDSCAPMHVPFNGGGDVSSCFSQAIDRLDLAGPTALRLGNLPFGSETGCMCSALGDAYAGGHHMDSSFGGASCAASNQFSNACPLSMLHYAGASALGPGAAAMSQQSDANGDPHHQKRRFVWTTDLHSRFEAAVNALGLDNAKPKSILRLMNVDGLTKANIKSHLQKYRCLMQKKAVAAGTTGVGSSANSSDGGETKHIALRDEIDTYPTTECAPSGGAEHLDACAGGLSTETLRGASVPEQQIVSQGGCSLQRNLEVQEMTLKVQMELQEELSRQLQLQKRLQAEMEGMMSAQREELADSSATSSKMSSILALKHKLQTELQAHLKMQHQLLSQLNQVVLPAVGDGDEMSEATVDAKSEGAKGAPAMKREVLPADDDDDDDDDEAVLPMRSSKRRKA</sequence>
<protein>
    <recommendedName>
        <fullName evidence="5">HTH myb-type domain-containing protein</fullName>
    </recommendedName>
</protein>
<name>A0AB34K4M5_PRYPA</name>
<gene>
    <name evidence="6" type="ORF">AB1Y20_009081</name>
</gene>
<dbReference type="Proteomes" id="UP001515480">
    <property type="component" value="Unassembled WGS sequence"/>
</dbReference>
<dbReference type="InterPro" id="IPR046955">
    <property type="entry name" value="PHR1-like"/>
</dbReference>
<keyword evidence="7" id="KW-1185">Reference proteome</keyword>
<dbReference type="PANTHER" id="PTHR31499">
    <property type="entry name" value="MYB FAMILY TRANSCRIPTION FACTOR PHL11"/>
    <property type="match status" value="1"/>
</dbReference>
<evidence type="ECO:0000259" key="5">
    <source>
        <dbReference type="PROSITE" id="PS51294"/>
    </source>
</evidence>
<dbReference type="FunFam" id="1.10.10.60:FF:000007">
    <property type="entry name" value="Two-component response regulator"/>
    <property type="match status" value="1"/>
</dbReference>
<evidence type="ECO:0000313" key="7">
    <source>
        <dbReference type="Proteomes" id="UP001515480"/>
    </source>
</evidence>
<proteinExistence type="predicted"/>
<dbReference type="Pfam" id="PF00249">
    <property type="entry name" value="Myb_DNA-binding"/>
    <property type="match status" value="1"/>
</dbReference>
<feature type="region of interest" description="Disordered" evidence="4">
    <location>
        <begin position="423"/>
        <end position="472"/>
    </location>
</feature>
<dbReference type="InterPro" id="IPR001005">
    <property type="entry name" value="SANT/Myb"/>
</dbReference>
<feature type="compositionally biased region" description="Acidic residues" evidence="4">
    <location>
        <begin position="448"/>
        <end position="460"/>
    </location>
</feature>
<reference evidence="6 7" key="1">
    <citation type="journal article" date="2024" name="Science">
        <title>Giant polyketide synthase enzymes in the biosynthesis of giant marine polyether toxins.</title>
        <authorList>
            <person name="Fallon T.R."/>
            <person name="Shende V.V."/>
            <person name="Wierzbicki I.H."/>
            <person name="Pendleton A.L."/>
            <person name="Watervoot N.F."/>
            <person name="Auber R.P."/>
            <person name="Gonzalez D.J."/>
            <person name="Wisecaver J.H."/>
            <person name="Moore B.S."/>
        </authorList>
    </citation>
    <scope>NUCLEOTIDE SEQUENCE [LARGE SCALE GENOMIC DNA]</scope>
    <source>
        <strain evidence="6 7">12B1</strain>
    </source>
</reference>